<comment type="caution">
    <text evidence="1">The sequence shown here is derived from an EMBL/GenBank/DDBJ whole genome shotgun (WGS) entry which is preliminary data.</text>
</comment>
<organism evidence="1 2">
    <name type="scientific">Phaseolus coccineus</name>
    <name type="common">Scarlet runner bean</name>
    <name type="synonym">Phaseolus multiflorus</name>
    <dbReference type="NCBI Taxonomy" id="3886"/>
    <lineage>
        <taxon>Eukaryota</taxon>
        <taxon>Viridiplantae</taxon>
        <taxon>Streptophyta</taxon>
        <taxon>Embryophyta</taxon>
        <taxon>Tracheophyta</taxon>
        <taxon>Spermatophyta</taxon>
        <taxon>Magnoliopsida</taxon>
        <taxon>eudicotyledons</taxon>
        <taxon>Gunneridae</taxon>
        <taxon>Pentapetalae</taxon>
        <taxon>rosids</taxon>
        <taxon>fabids</taxon>
        <taxon>Fabales</taxon>
        <taxon>Fabaceae</taxon>
        <taxon>Papilionoideae</taxon>
        <taxon>50 kb inversion clade</taxon>
        <taxon>NPAAA clade</taxon>
        <taxon>indigoferoid/millettioid clade</taxon>
        <taxon>Phaseoleae</taxon>
        <taxon>Phaseolus</taxon>
    </lineage>
</organism>
<evidence type="ECO:0000313" key="2">
    <source>
        <dbReference type="Proteomes" id="UP001374584"/>
    </source>
</evidence>
<accession>A0AAN9MFJ2</accession>
<dbReference type="Proteomes" id="UP001374584">
    <property type="component" value="Unassembled WGS sequence"/>
</dbReference>
<reference evidence="1 2" key="1">
    <citation type="submission" date="2024-01" db="EMBL/GenBank/DDBJ databases">
        <title>The genomes of 5 underutilized Papilionoideae crops provide insights into root nodulation and disease resistanc.</title>
        <authorList>
            <person name="Jiang F."/>
        </authorList>
    </citation>
    <scope>NUCLEOTIDE SEQUENCE [LARGE SCALE GENOMIC DNA]</scope>
    <source>
        <strain evidence="1">JINMINGXINNONG_FW02</strain>
        <tissue evidence="1">Leaves</tissue>
    </source>
</reference>
<gene>
    <name evidence="1" type="ORF">VNO80_19135</name>
</gene>
<keyword evidence="2" id="KW-1185">Reference proteome</keyword>
<evidence type="ECO:0000313" key="1">
    <source>
        <dbReference type="EMBL" id="KAK7353684.1"/>
    </source>
</evidence>
<proteinExistence type="predicted"/>
<dbReference type="EMBL" id="JAYMYR010000007">
    <property type="protein sequence ID" value="KAK7353684.1"/>
    <property type="molecule type" value="Genomic_DNA"/>
</dbReference>
<sequence length="68" mass="7370">MKTRGVKRGGRLEKWFSGEDDKIEKCLHETNEGEEQVDVAIVGDDTGVVDAYDDGVVGAYDAGPSLQI</sequence>
<name>A0AAN9MFJ2_PHACN</name>
<protein>
    <submittedName>
        <fullName evidence="1">Uncharacterized protein</fullName>
    </submittedName>
</protein>
<dbReference type="AlphaFoldDB" id="A0AAN9MFJ2"/>